<evidence type="ECO:0000256" key="1">
    <source>
        <dbReference type="ARBA" id="ARBA00023098"/>
    </source>
</evidence>
<reference evidence="5 6" key="1">
    <citation type="journal article" date="2005" name="Appl. Environ. Microbiol.">
        <title>Intestinal bacterial communities that produce active estrogen-like compounds enterodiol and enterolactone in humans.</title>
        <authorList>
            <person name="Clavel T."/>
            <person name="Henderson G."/>
            <person name="Alpert C.A."/>
            <person name="Philippe C."/>
            <person name="Rigottier-Gois L."/>
            <person name="Dore J."/>
            <person name="Blaut M."/>
        </authorList>
    </citation>
    <scope>NUCLEOTIDE SEQUENCE [LARGE SCALE GENOMIC DNA]</scope>
    <source>
        <strain evidence="5 6">SECO-MT75m2</strain>
    </source>
</reference>
<evidence type="ECO:0000259" key="4">
    <source>
        <dbReference type="PROSITE" id="PS51635"/>
    </source>
</evidence>
<keyword evidence="1 2" id="KW-0443">Lipid metabolism</keyword>
<dbReference type="AlphaFoldDB" id="A0A5C5BYW3"/>
<keyword evidence="2" id="KW-0378">Hydrolase</keyword>
<dbReference type="Proteomes" id="UP000312594">
    <property type="component" value="Unassembled WGS sequence"/>
</dbReference>
<feature type="short sequence motif" description="DGA/G" evidence="2">
    <location>
        <begin position="169"/>
        <end position="171"/>
    </location>
</feature>
<evidence type="ECO:0000256" key="2">
    <source>
        <dbReference type="PROSITE-ProRule" id="PRU01161"/>
    </source>
</evidence>
<dbReference type="GO" id="GO:0016787">
    <property type="term" value="F:hydrolase activity"/>
    <property type="evidence" value="ECO:0007669"/>
    <property type="project" value="UniProtKB-UniRule"/>
</dbReference>
<feature type="active site" description="Nucleophile" evidence="2">
    <location>
        <position position="44"/>
    </location>
</feature>
<protein>
    <submittedName>
        <fullName evidence="5">Patatin</fullName>
    </submittedName>
</protein>
<name>A0A5C5BYW3_EGGLN</name>
<comment type="caution">
    <text evidence="5">The sequence shown here is derived from an EMBL/GenBank/DDBJ whole genome shotgun (WGS) entry which is preliminary data.</text>
</comment>
<feature type="short sequence motif" description="GXSXG" evidence="2">
    <location>
        <begin position="42"/>
        <end position="46"/>
    </location>
</feature>
<comment type="caution">
    <text evidence="2">Lacks conserved residue(s) required for the propagation of feature annotation.</text>
</comment>
<gene>
    <name evidence="5" type="ORF">FIC87_06960</name>
</gene>
<dbReference type="Pfam" id="PF19890">
    <property type="entry name" value="DUF6363"/>
    <property type="match status" value="1"/>
</dbReference>
<dbReference type="InterPro" id="IPR045943">
    <property type="entry name" value="DUF6363"/>
</dbReference>
<organism evidence="5 6">
    <name type="scientific">Eggerthella lenta</name>
    <name type="common">Eubacterium lentum</name>
    <dbReference type="NCBI Taxonomy" id="84112"/>
    <lineage>
        <taxon>Bacteria</taxon>
        <taxon>Bacillati</taxon>
        <taxon>Actinomycetota</taxon>
        <taxon>Coriobacteriia</taxon>
        <taxon>Eggerthellales</taxon>
        <taxon>Eggerthellaceae</taxon>
        <taxon>Eggerthella</taxon>
    </lineage>
</organism>
<feature type="domain" description="PNPLA" evidence="4">
    <location>
        <begin position="11"/>
        <end position="182"/>
    </location>
</feature>
<dbReference type="Gene3D" id="3.40.1090.10">
    <property type="entry name" value="Cytosolic phospholipase A2 catalytic domain"/>
    <property type="match status" value="2"/>
</dbReference>
<keyword evidence="2" id="KW-0442">Lipid degradation</keyword>
<accession>A0A5C5BYW3</accession>
<dbReference type="GO" id="GO:0016042">
    <property type="term" value="P:lipid catabolic process"/>
    <property type="evidence" value="ECO:0007669"/>
    <property type="project" value="UniProtKB-UniRule"/>
</dbReference>
<evidence type="ECO:0000313" key="5">
    <source>
        <dbReference type="EMBL" id="TNU91517.1"/>
    </source>
</evidence>
<sequence>MLESTVHDVALVFEGGGMRNSYSAGAVSVMLEQGLFFDDVYGLSAGATNAIDYVSRDARRNESSFTVCLDDLSFRWWVTPFVDTDGVSAALHGDARVRSGCALPFDFAAFQANPAHVTLQAIDRDTGETVYFTRDDVPTEQALMERVRASTSYPIVLPPTVVDGRALYDGGIGRGGGIMVPRAMDDGLSRFFVVCTRPRGFRRPLKPNRFYDAFFWRHPRMREALDTWNRRYDAELDRLDRLEAEGRAYVFYANDQGVKNTERDAEKLARNYERGRMQALSEFDRWERFLSGQGA</sequence>
<dbReference type="Pfam" id="PF01734">
    <property type="entry name" value="Patatin"/>
    <property type="match status" value="1"/>
</dbReference>
<evidence type="ECO:0000256" key="3">
    <source>
        <dbReference type="SAM" id="Coils"/>
    </source>
</evidence>
<dbReference type="InterPro" id="IPR016035">
    <property type="entry name" value="Acyl_Trfase/lysoPLipase"/>
</dbReference>
<dbReference type="SUPFAM" id="SSF52151">
    <property type="entry name" value="FabD/lysophospholipase-like"/>
    <property type="match status" value="1"/>
</dbReference>
<dbReference type="RefSeq" id="WP_139912424.1">
    <property type="nucleotide sequence ID" value="NZ_CP089333.1"/>
</dbReference>
<dbReference type="PROSITE" id="PS51635">
    <property type="entry name" value="PNPLA"/>
    <property type="match status" value="1"/>
</dbReference>
<keyword evidence="3" id="KW-0175">Coiled coil</keyword>
<feature type="active site" description="Proton acceptor" evidence="2">
    <location>
        <position position="169"/>
    </location>
</feature>
<feature type="coiled-coil region" evidence="3">
    <location>
        <begin position="225"/>
        <end position="278"/>
    </location>
</feature>
<dbReference type="InterPro" id="IPR002641">
    <property type="entry name" value="PNPLA_dom"/>
</dbReference>
<dbReference type="EMBL" id="VEVP01000012">
    <property type="protein sequence ID" value="TNU91517.1"/>
    <property type="molecule type" value="Genomic_DNA"/>
</dbReference>
<evidence type="ECO:0000313" key="6">
    <source>
        <dbReference type="Proteomes" id="UP000312594"/>
    </source>
</evidence>
<proteinExistence type="predicted"/>